<feature type="transmembrane region" description="Helical" evidence="1">
    <location>
        <begin position="140"/>
        <end position="164"/>
    </location>
</feature>
<evidence type="ECO:0000313" key="3">
    <source>
        <dbReference type="Proteomes" id="UP000316184"/>
    </source>
</evidence>
<gene>
    <name evidence="2" type="ORF">FHU35_11736</name>
</gene>
<keyword evidence="1" id="KW-0472">Membrane</keyword>
<feature type="transmembrane region" description="Helical" evidence="1">
    <location>
        <begin position="85"/>
        <end position="105"/>
    </location>
</feature>
<evidence type="ECO:0000313" key="2">
    <source>
        <dbReference type="EMBL" id="TWG08117.1"/>
    </source>
</evidence>
<keyword evidence="1" id="KW-0812">Transmembrane</keyword>
<feature type="transmembrane region" description="Helical" evidence="1">
    <location>
        <begin position="170"/>
        <end position="189"/>
    </location>
</feature>
<organism evidence="2 3">
    <name type="scientific">Saccharopolyspora dendranthemae</name>
    <dbReference type="NCBI Taxonomy" id="1181886"/>
    <lineage>
        <taxon>Bacteria</taxon>
        <taxon>Bacillati</taxon>
        <taxon>Actinomycetota</taxon>
        <taxon>Actinomycetes</taxon>
        <taxon>Pseudonocardiales</taxon>
        <taxon>Pseudonocardiaceae</taxon>
        <taxon>Saccharopolyspora</taxon>
    </lineage>
</organism>
<feature type="transmembrane region" description="Helical" evidence="1">
    <location>
        <begin position="58"/>
        <end position="79"/>
    </location>
</feature>
<keyword evidence="3" id="KW-1185">Reference proteome</keyword>
<dbReference type="Proteomes" id="UP000316184">
    <property type="component" value="Unassembled WGS sequence"/>
</dbReference>
<keyword evidence="1" id="KW-1133">Transmembrane helix</keyword>
<evidence type="ECO:0000256" key="1">
    <source>
        <dbReference type="SAM" id="Phobius"/>
    </source>
</evidence>
<proteinExistence type="predicted"/>
<protein>
    <recommendedName>
        <fullName evidence="4">Intracellular septation protein A</fullName>
    </recommendedName>
</protein>
<accession>A0A561V930</accession>
<comment type="caution">
    <text evidence="2">The sequence shown here is derived from an EMBL/GenBank/DDBJ whole genome shotgun (WGS) entry which is preliminary data.</text>
</comment>
<dbReference type="EMBL" id="VIWX01000001">
    <property type="protein sequence ID" value="TWG08117.1"/>
    <property type="molecule type" value="Genomic_DNA"/>
</dbReference>
<name>A0A561V930_9PSEU</name>
<reference evidence="2 3" key="1">
    <citation type="submission" date="2019-06" db="EMBL/GenBank/DDBJ databases">
        <title>Sequencing the genomes of 1000 actinobacteria strains.</title>
        <authorList>
            <person name="Klenk H.-P."/>
        </authorList>
    </citation>
    <scope>NUCLEOTIDE SEQUENCE [LARGE SCALE GENOMIC DNA]</scope>
    <source>
        <strain evidence="2 3">DSM 46699</strain>
    </source>
</reference>
<dbReference type="NCBIfam" id="NF041646">
    <property type="entry name" value="VC0807_fam"/>
    <property type="match status" value="1"/>
</dbReference>
<dbReference type="AlphaFoldDB" id="A0A561V930"/>
<feature type="transmembrane region" description="Helical" evidence="1">
    <location>
        <begin position="20"/>
        <end position="46"/>
    </location>
</feature>
<sequence>MNRDLTPLLRRLGPDLLGPVAVFYLARIAGAGQTASLLLAAAVPVVRAVRGLVTEGRVSGLTLFMLGGVGLSVVMSLVTGDPRLLLVRAAWGTAALGTLLLATLLTRKPLLFSAANQLFDTDRRSEWAENWDRYPAFRRVLWTCTAFWGVMFLLDAAGRVVMALTLPIDVVPLLDDVLLGVVVISLLVFQRVVGRRMLRNAGLRLQGATITRLA</sequence>
<evidence type="ECO:0008006" key="4">
    <source>
        <dbReference type="Google" id="ProtNLM"/>
    </source>
</evidence>
<dbReference type="RefSeq" id="WP_222429268.1">
    <property type="nucleotide sequence ID" value="NZ_VIWX01000001.1"/>
</dbReference>